<keyword evidence="6" id="KW-0560">Oxidoreductase</keyword>
<dbReference type="RefSeq" id="WP_095680724.1">
    <property type="nucleotide sequence ID" value="NZ_CP016768.2"/>
</dbReference>
<dbReference type="KEGG" id="abam:B1s21122_03560"/>
<keyword evidence="6" id="KW-0223">Dioxygenase</keyword>
<feature type="domain" description="Rieske" evidence="5">
    <location>
        <begin position="1"/>
        <end position="96"/>
    </location>
</feature>
<keyword evidence="4" id="KW-0411">Iron-sulfur</keyword>
<proteinExistence type="predicted"/>
<dbReference type="EMBL" id="CP016768">
    <property type="protein sequence ID" value="ASY09416.1"/>
    <property type="molecule type" value="Genomic_DNA"/>
</dbReference>
<keyword evidence="1" id="KW-0001">2Fe-2S</keyword>
<dbReference type="GO" id="GO:0046872">
    <property type="term" value="F:metal ion binding"/>
    <property type="evidence" value="ECO:0007669"/>
    <property type="project" value="UniProtKB-KW"/>
</dbReference>
<evidence type="ECO:0000256" key="2">
    <source>
        <dbReference type="ARBA" id="ARBA00022723"/>
    </source>
</evidence>
<dbReference type="GO" id="GO:0051213">
    <property type="term" value="F:dioxygenase activity"/>
    <property type="evidence" value="ECO:0007669"/>
    <property type="project" value="UniProtKB-KW"/>
</dbReference>
<evidence type="ECO:0000256" key="4">
    <source>
        <dbReference type="ARBA" id="ARBA00023014"/>
    </source>
</evidence>
<sequence length="98" mass="10348">MAELAFDSLVEGKPVAVDVDGIQVCVAKVGDEVFAVADTCTHSEASLSEGEITGGKIECWLHGAEFDLRTGQALTPPATEALKIFNVKRTGNQLTITN</sequence>
<dbReference type="OrthoDB" id="147178at2"/>
<dbReference type="GO" id="GO:0004497">
    <property type="term" value="F:monooxygenase activity"/>
    <property type="evidence" value="ECO:0007669"/>
    <property type="project" value="UniProtKB-ARBA"/>
</dbReference>
<dbReference type="Gene3D" id="2.102.10.10">
    <property type="entry name" value="Rieske [2Fe-2S] iron-sulphur domain"/>
    <property type="match status" value="1"/>
</dbReference>
<keyword evidence="3" id="KW-0408">Iron</keyword>
<gene>
    <name evidence="6" type="ORF">B1s21122_03560</name>
</gene>
<evidence type="ECO:0000256" key="3">
    <source>
        <dbReference type="ARBA" id="ARBA00023004"/>
    </source>
</evidence>
<organism evidence="6 7">
    <name type="scientific">Candidatus Nanopelagicus limnae</name>
    <dbReference type="NCBI Taxonomy" id="1884634"/>
    <lineage>
        <taxon>Bacteria</taxon>
        <taxon>Bacillati</taxon>
        <taxon>Actinomycetota</taxon>
        <taxon>Actinomycetes</taxon>
        <taxon>Candidatus Nanopelagicales</taxon>
        <taxon>Candidatus Nanopelagicaceae</taxon>
        <taxon>Candidatus Nanopelagicus</taxon>
    </lineage>
</organism>
<dbReference type="Pfam" id="PF00355">
    <property type="entry name" value="Rieske"/>
    <property type="match status" value="1"/>
</dbReference>
<dbReference type="Proteomes" id="UP000217153">
    <property type="component" value="Chromosome"/>
</dbReference>
<dbReference type="InterPro" id="IPR036922">
    <property type="entry name" value="Rieske_2Fe-2S_sf"/>
</dbReference>
<dbReference type="AlphaFoldDB" id="A0A249JY25"/>
<evidence type="ECO:0000256" key="1">
    <source>
        <dbReference type="ARBA" id="ARBA00022714"/>
    </source>
</evidence>
<evidence type="ECO:0000313" key="6">
    <source>
        <dbReference type="EMBL" id="ASY09416.1"/>
    </source>
</evidence>
<name>A0A249JY25_9ACTN</name>
<keyword evidence="2" id="KW-0479">Metal-binding</keyword>
<dbReference type="PANTHER" id="PTHR21496">
    <property type="entry name" value="FERREDOXIN-RELATED"/>
    <property type="match status" value="1"/>
</dbReference>
<dbReference type="PANTHER" id="PTHR21496:SF23">
    <property type="entry name" value="3-PHENYLPROPIONATE_CINNAMIC ACID DIOXYGENASE FERREDOXIN SUBUNIT"/>
    <property type="match status" value="1"/>
</dbReference>
<dbReference type="InterPro" id="IPR017941">
    <property type="entry name" value="Rieske_2Fe-2S"/>
</dbReference>
<protein>
    <submittedName>
        <fullName evidence="6">3-phenylpropionate/trans-cinnamate dioxygenase ferredoxin component</fullName>
    </submittedName>
</protein>
<dbReference type="SUPFAM" id="SSF50022">
    <property type="entry name" value="ISP domain"/>
    <property type="match status" value="1"/>
</dbReference>
<dbReference type="GO" id="GO:0016705">
    <property type="term" value="F:oxidoreductase activity, acting on paired donors, with incorporation or reduction of molecular oxygen"/>
    <property type="evidence" value="ECO:0007669"/>
    <property type="project" value="UniProtKB-ARBA"/>
</dbReference>
<reference evidence="7" key="1">
    <citation type="submission" date="2016-10" db="EMBL/GenBank/DDBJ databases">
        <title>High microdiversification within the ubiquitous acI lineage of Actinobacteria.</title>
        <authorList>
            <person name="Neuenschwander S.M."/>
            <person name="Salcher M."/>
            <person name="Ghai R."/>
            <person name="Pernthaler J."/>
        </authorList>
    </citation>
    <scope>NUCLEOTIDE SEQUENCE [LARGE SCALE GENOMIC DNA]</scope>
</reference>
<dbReference type="GO" id="GO:0051537">
    <property type="term" value="F:2 iron, 2 sulfur cluster binding"/>
    <property type="evidence" value="ECO:0007669"/>
    <property type="project" value="UniProtKB-KW"/>
</dbReference>
<keyword evidence="7" id="KW-1185">Reference proteome</keyword>
<dbReference type="CDD" id="cd03528">
    <property type="entry name" value="Rieske_RO_ferredoxin"/>
    <property type="match status" value="1"/>
</dbReference>
<accession>A0A249JY25</accession>
<evidence type="ECO:0000259" key="5">
    <source>
        <dbReference type="PROSITE" id="PS51296"/>
    </source>
</evidence>
<dbReference type="PROSITE" id="PS51296">
    <property type="entry name" value="RIESKE"/>
    <property type="match status" value="1"/>
</dbReference>
<evidence type="ECO:0000313" key="7">
    <source>
        <dbReference type="Proteomes" id="UP000217153"/>
    </source>
</evidence>